<feature type="domain" description="HipA-like kinase" evidence="1">
    <location>
        <begin position="45"/>
        <end position="183"/>
    </location>
</feature>
<reference evidence="2 3" key="1">
    <citation type="submission" date="2018-03" db="EMBL/GenBank/DDBJ databases">
        <title>Genome sequence of the symbiotic type strain Mesorhizobium helmanticense CSLC115NT isolated from Lotus corniculatus nodules.</title>
        <authorList>
            <person name="Sannazzaro A.I."/>
            <person name="Torres Tejerizo G.A."/>
            <person name="Dip D."/>
            <person name="Caballero M."/>
            <person name="Pistorio M."/>
            <person name="Estrella M.J."/>
        </authorList>
    </citation>
    <scope>NUCLEOTIDE SEQUENCE [LARGE SCALE GENOMIC DNA]</scope>
    <source>
        <strain evidence="2 3">CSLC115N</strain>
    </source>
</reference>
<evidence type="ECO:0000313" key="2">
    <source>
        <dbReference type="EMBL" id="PTE09718.1"/>
    </source>
</evidence>
<dbReference type="Pfam" id="PF20613">
    <property type="entry name" value="HipA_2"/>
    <property type="match status" value="1"/>
</dbReference>
<sequence length="277" mass="30252">MEEADRTNDDAQAGAPVHLILGTVLHGALAFKARNVNDTFRGQVLCNDGETRHAIIKDLTPRQLANEIMAAADGLASGLPIPLPIIAKVEPGVLKVSRCPLSDKSGHLVFASADVEAKSVQQIFRGDPSLVPLVREKLAGWSDVAAMYGFDTWIANIDRHEGNLLFSGRNEIWLIDHGHSFTGPKWNARHFKPDAQYNNRLSSWLTPTLSDDRRRELAGPAGALPERLDGVELARLGELNYVAHILTRGDFDALVAFLNARVEHVPRLASEALGLLV</sequence>
<gene>
    <name evidence="2" type="ORF">C9427_13555</name>
</gene>
<dbReference type="EMBL" id="PZJX01000027">
    <property type="protein sequence ID" value="PTE09718.1"/>
    <property type="molecule type" value="Genomic_DNA"/>
</dbReference>
<evidence type="ECO:0000313" key="3">
    <source>
        <dbReference type="Proteomes" id="UP000240259"/>
    </source>
</evidence>
<keyword evidence="3" id="KW-1185">Reference proteome</keyword>
<dbReference type="OrthoDB" id="9128719at2"/>
<dbReference type="InterPro" id="IPR046748">
    <property type="entry name" value="HipA_2"/>
</dbReference>
<accession>A0A2T4IVV0</accession>
<name>A0A2T4IVV0_9HYPH</name>
<evidence type="ECO:0000259" key="1">
    <source>
        <dbReference type="Pfam" id="PF20613"/>
    </source>
</evidence>
<dbReference type="RefSeq" id="WP_107649674.1">
    <property type="nucleotide sequence ID" value="NZ_PZJX01000027.1"/>
</dbReference>
<protein>
    <recommendedName>
        <fullName evidence="1">HipA-like kinase domain-containing protein</fullName>
    </recommendedName>
</protein>
<proteinExistence type="predicted"/>
<dbReference type="Proteomes" id="UP000240259">
    <property type="component" value="Unassembled WGS sequence"/>
</dbReference>
<dbReference type="AlphaFoldDB" id="A0A2T4IVV0"/>
<organism evidence="2 3">
    <name type="scientific">Mesorhizobium helmanticense</name>
    <dbReference type="NCBI Taxonomy" id="1776423"/>
    <lineage>
        <taxon>Bacteria</taxon>
        <taxon>Pseudomonadati</taxon>
        <taxon>Pseudomonadota</taxon>
        <taxon>Alphaproteobacteria</taxon>
        <taxon>Hyphomicrobiales</taxon>
        <taxon>Phyllobacteriaceae</taxon>
        <taxon>Mesorhizobium</taxon>
    </lineage>
</organism>
<comment type="caution">
    <text evidence="2">The sequence shown here is derived from an EMBL/GenBank/DDBJ whole genome shotgun (WGS) entry which is preliminary data.</text>
</comment>